<keyword evidence="9" id="KW-1185">Reference proteome</keyword>
<comment type="subcellular location">
    <subcellularLocation>
        <location evidence="1">Membrane</location>
        <topology evidence="1">Multi-pass membrane protein</topology>
    </subcellularLocation>
</comment>
<evidence type="ECO:0000256" key="5">
    <source>
        <dbReference type="ARBA" id="ARBA00023136"/>
    </source>
</evidence>
<dbReference type="NCBIfam" id="TIGR00813">
    <property type="entry name" value="sss"/>
    <property type="match status" value="1"/>
</dbReference>
<dbReference type="Proteomes" id="UP001208570">
    <property type="component" value="Unassembled WGS sequence"/>
</dbReference>
<feature type="transmembrane region" description="Helical" evidence="7">
    <location>
        <begin position="12"/>
        <end position="30"/>
    </location>
</feature>
<comment type="caution">
    <text evidence="8">The sequence shown here is derived from an EMBL/GenBank/DDBJ whole genome shotgun (WGS) entry which is preliminary data.</text>
</comment>
<keyword evidence="4 7" id="KW-1133">Transmembrane helix</keyword>
<feature type="transmembrane region" description="Helical" evidence="7">
    <location>
        <begin position="42"/>
        <end position="62"/>
    </location>
</feature>
<evidence type="ECO:0000256" key="1">
    <source>
        <dbReference type="ARBA" id="ARBA00004141"/>
    </source>
</evidence>
<evidence type="ECO:0000256" key="4">
    <source>
        <dbReference type="ARBA" id="ARBA00022989"/>
    </source>
</evidence>
<dbReference type="InterPro" id="IPR038377">
    <property type="entry name" value="Na/Glc_symporter_sf"/>
</dbReference>
<dbReference type="InterPro" id="IPR001734">
    <property type="entry name" value="Na/solute_symporter"/>
</dbReference>
<evidence type="ECO:0000256" key="7">
    <source>
        <dbReference type="SAM" id="Phobius"/>
    </source>
</evidence>
<proteinExistence type="inferred from homology"/>
<feature type="transmembrane region" description="Helical" evidence="7">
    <location>
        <begin position="484"/>
        <end position="505"/>
    </location>
</feature>
<evidence type="ECO:0000256" key="3">
    <source>
        <dbReference type="ARBA" id="ARBA00022692"/>
    </source>
</evidence>
<dbReference type="InterPro" id="IPR018212">
    <property type="entry name" value="Na/solute_symporter_CS"/>
</dbReference>
<dbReference type="EMBL" id="JAODUP010000974">
    <property type="protein sequence ID" value="KAK2142295.1"/>
    <property type="molecule type" value="Genomic_DNA"/>
</dbReference>
<feature type="transmembrane region" description="Helical" evidence="7">
    <location>
        <begin position="315"/>
        <end position="334"/>
    </location>
</feature>
<dbReference type="PROSITE" id="PS00457">
    <property type="entry name" value="NA_SOLUT_SYMP_2"/>
    <property type="match status" value="1"/>
</dbReference>
<reference evidence="8" key="1">
    <citation type="journal article" date="2023" name="Mol. Biol. Evol.">
        <title>Third-Generation Sequencing Reveals the Adaptive Role of the Epigenome in Three Deep-Sea Polychaetes.</title>
        <authorList>
            <person name="Perez M."/>
            <person name="Aroh O."/>
            <person name="Sun Y."/>
            <person name="Lan Y."/>
            <person name="Juniper S.K."/>
            <person name="Young C.R."/>
            <person name="Angers B."/>
            <person name="Qian P.Y."/>
        </authorList>
    </citation>
    <scope>NUCLEOTIDE SEQUENCE</scope>
    <source>
        <strain evidence="8">P08H-3</strain>
    </source>
</reference>
<dbReference type="PROSITE" id="PS50283">
    <property type="entry name" value="NA_SOLUT_SYMP_3"/>
    <property type="match status" value="1"/>
</dbReference>
<evidence type="ECO:0000313" key="9">
    <source>
        <dbReference type="Proteomes" id="UP001208570"/>
    </source>
</evidence>
<name>A0AAD9IY96_9ANNE</name>
<dbReference type="PANTHER" id="PTHR11819:SF150">
    <property type="entry name" value="SODIUM_MYO-INOSITOL COTRANSPORTER"/>
    <property type="match status" value="1"/>
</dbReference>
<dbReference type="GO" id="GO:0005412">
    <property type="term" value="F:D-glucose:sodium symporter activity"/>
    <property type="evidence" value="ECO:0007669"/>
    <property type="project" value="TreeGrafter"/>
</dbReference>
<feature type="transmembrane region" description="Helical" evidence="7">
    <location>
        <begin position="422"/>
        <end position="441"/>
    </location>
</feature>
<accession>A0AAD9IY96</accession>
<dbReference type="PANTHER" id="PTHR11819">
    <property type="entry name" value="SOLUTE CARRIER FAMILY 5"/>
    <property type="match status" value="1"/>
</dbReference>
<keyword evidence="3 7" id="KW-0812">Transmembrane</keyword>
<comment type="similarity">
    <text evidence="2 6">Belongs to the sodium:solute symporter (SSF) (TC 2.A.21) family.</text>
</comment>
<dbReference type="AlphaFoldDB" id="A0AAD9IY96"/>
<feature type="transmembrane region" description="Helical" evidence="7">
    <location>
        <begin position="525"/>
        <end position="547"/>
    </location>
</feature>
<dbReference type="GO" id="GO:0005886">
    <property type="term" value="C:plasma membrane"/>
    <property type="evidence" value="ECO:0007669"/>
    <property type="project" value="TreeGrafter"/>
</dbReference>
<feature type="transmembrane region" description="Helical" evidence="7">
    <location>
        <begin position="710"/>
        <end position="730"/>
    </location>
</feature>
<feature type="transmembrane region" description="Helical" evidence="7">
    <location>
        <begin position="381"/>
        <end position="401"/>
    </location>
</feature>
<dbReference type="Pfam" id="PF00474">
    <property type="entry name" value="SSF"/>
    <property type="match status" value="2"/>
</dbReference>
<sequence length="741" mass="81856">MGEGKLTTWDFVAIAFYFASCIAVGIYSLIQAKRGTISGYFLAGRYMIWLPVGASIFASNIGSEHFIGLAGSGAASGVAVGAFELNVNLYSGALFIQQALQWNIYGSVFLLLAVTAITTVTGFIKVGGYSELYRKYMEAIPNSTLYSNSTCGYPREDSWFMLRDPVNSDMPWPGFLLGQTPASIWYWCADQVSQLKQVSLYGVSGVDRQMLVKTSITGSSQILVKTSITGSSQMLVKTSITGSSQMLVKTSITGSSQMLVKTSNTGSSQMLVKTSITESSQMLVKTSITGSSQMLMMVQRALAAKSLSHAQGGTLFAGYLKLLPMFIMVFPGMISRVLFTDEVACADPESCTAACGNPVGCSNIAYPKLVLELMPTGLKGIMLSVMLAALMSDLTSIFNSASTLFTMDIYRLYRKKAKTKELMVVGRLFVCLMVVVGILWIPIIETMQGGQLFIYIQAISAYLAPPIASIYIVAILWKRANEKGAFTGLMIGLIIGVIRMILYFVYTEPGCGEVDVRPKILQVHYMYFALFLFLLTGFIMIFISLCTEPPTDKQVTRTTYFTRHDKTYEDKSSVSQSDRKDVEHLSVKSINEENQVDMTKMTYSNQNDEVLLNAVLLSEEHDDVKTVSSSDDIDYNIKYKDNNISIIKDGKLADGKNKPEMLKKKSPLLRSFLKYVCGLEEAETSIKQAAEMELRMEKISSLEQKRSAKISLFVALMVLFTINIFLYLFFCFGSNMFGLIK</sequence>
<evidence type="ECO:0000256" key="2">
    <source>
        <dbReference type="ARBA" id="ARBA00006434"/>
    </source>
</evidence>
<evidence type="ECO:0000256" key="6">
    <source>
        <dbReference type="RuleBase" id="RU362091"/>
    </source>
</evidence>
<evidence type="ECO:0008006" key="10">
    <source>
        <dbReference type="Google" id="ProtNLM"/>
    </source>
</evidence>
<dbReference type="Gene3D" id="1.20.1730.10">
    <property type="entry name" value="Sodium/glucose cotransporter"/>
    <property type="match status" value="3"/>
</dbReference>
<feature type="transmembrane region" description="Helical" evidence="7">
    <location>
        <begin position="104"/>
        <end position="127"/>
    </location>
</feature>
<keyword evidence="5 7" id="KW-0472">Membrane</keyword>
<evidence type="ECO:0000313" key="8">
    <source>
        <dbReference type="EMBL" id="KAK2142295.1"/>
    </source>
</evidence>
<protein>
    <recommendedName>
        <fullName evidence="10">Sodium/myo-inositol cotransporter</fullName>
    </recommendedName>
</protein>
<feature type="transmembrane region" description="Helical" evidence="7">
    <location>
        <begin position="453"/>
        <end position="477"/>
    </location>
</feature>
<gene>
    <name evidence="8" type="ORF">LSH36_974g00018</name>
</gene>
<organism evidence="8 9">
    <name type="scientific">Paralvinella palmiformis</name>
    <dbReference type="NCBI Taxonomy" id="53620"/>
    <lineage>
        <taxon>Eukaryota</taxon>
        <taxon>Metazoa</taxon>
        <taxon>Spiralia</taxon>
        <taxon>Lophotrochozoa</taxon>
        <taxon>Annelida</taxon>
        <taxon>Polychaeta</taxon>
        <taxon>Sedentaria</taxon>
        <taxon>Canalipalpata</taxon>
        <taxon>Terebellida</taxon>
        <taxon>Terebelliformia</taxon>
        <taxon>Alvinellidae</taxon>
        <taxon>Paralvinella</taxon>
    </lineage>
</organism>